<evidence type="ECO:0000313" key="3">
    <source>
        <dbReference type="EMBL" id="KAG0715199.1"/>
    </source>
</evidence>
<dbReference type="AlphaFoldDB" id="A0A8J4Y196"/>
<accession>A0A8J4Y196</accession>
<dbReference type="PANTHER" id="PTHR10773:SF19">
    <property type="match status" value="1"/>
</dbReference>
<name>A0A8J4Y196_CHIOP</name>
<gene>
    <name evidence="3" type="ORF">GWK47_012486</name>
</gene>
<sequence length="675" mass="78382">MIHNVAKKRKRTTAEVSSRTTNYVYHVRLQHSDFKVCKTAFASIHGLGKKKMQILLEKRRQSPSGTPVLDKRGLQPSPRAITGTRLDRVHEHIRSLPVTSSHYSRLTTPHRQYLEEGSSIGELHNAYIFWMNQNYPGECKVTQRFYHTIFTRDYNIVFKPPKTDVCVTCVAFYKRKLWVYNFCIYDISLQEATMFVWDETVAGRGSEVAICLLKWLKIKADAGHDFATLRVFCDNCAGQNKNIYVILMALQQIHKKRLFRIEFVFLKPGHSYMPCDRTFGNIEKKIKKGFYIKNDYNYAETPDNVTKARLMKSRARYSRQAFDLSEVALSLRYTHDRVLKKAKCTDLRNLLPLLESSAQEWLEGVLQRQEALERVAFYKRKLWVYNFCIYDISLQEATMFVWDETVAGRGSEVAICLLKWLKIKADAGHDFATLRVFCDNCAGQNKNIYVILMALQQIHKKRLFRIEFVFLKPGHSYMPCDRTFGNIEKKIKSRCVPSPKDYMDLIASAVTRRFPVVAMKREDFFDIKTLASKITNRHTPGFATACQLVVDVHYPEGFYIKNDYNYAETPDNVTKARLMKSRARYSRQAFDLSEVALSLRYTHDRVLKKAKCTDLRNLLPLLESSAQEWLEGVLQRQEALEREEHNVALDSGESEDDPDNDTRDYIVPVSAATRR</sequence>
<organism evidence="3 4">
    <name type="scientific">Chionoecetes opilio</name>
    <name type="common">Atlantic snow crab</name>
    <name type="synonym">Cancer opilio</name>
    <dbReference type="NCBI Taxonomy" id="41210"/>
    <lineage>
        <taxon>Eukaryota</taxon>
        <taxon>Metazoa</taxon>
        <taxon>Ecdysozoa</taxon>
        <taxon>Arthropoda</taxon>
        <taxon>Crustacea</taxon>
        <taxon>Multicrustacea</taxon>
        <taxon>Malacostraca</taxon>
        <taxon>Eumalacostraca</taxon>
        <taxon>Eucarida</taxon>
        <taxon>Decapoda</taxon>
        <taxon>Pleocyemata</taxon>
        <taxon>Brachyura</taxon>
        <taxon>Eubrachyura</taxon>
        <taxon>Majoidea</taxon>
        <taxon>Majidae</taxon>
        <taxon>Chionoecetes</taxon>
    </lineage>
</organism>
<feature type="region of interest" description="Disordered" evidence="1">
    <location>
        <begin position="643"/>
        <end position="675"/>
    </location>
</feature>
<dbReference type="Proteomes" id="UP000770661">
    <property type="component" value="Unassembled WGS sequence"/>
</dbReference>
<feature type="domain" description="DUF7869" evidence="2">
    <location>
        <begin position="193"/>
        <end position="288"/>
    </location>
</feature>
<dbReference type="Pfam" id="PF25273">
    <property type="entry name" value="DUF7869"/>
    <property type="match status" value="2"/>
</dbReference>
<dbReference type="PANTHER" id="PTHR10773">
    <property type="entry name" value="DNA-DIRECTED RNA POLYMERASES I, II, AND III SUBUNIT RPABC2"/>
    <property type="match status" value="1"/>
</dbReference>
<dbReference type="InterPro" id="IPR057191">
    <property type="entry name" value="DUF7869"/>
</dbReference>
<comment type="caution">
    <text evidence="3">The sequence shown here is derived from an EMBL/GenBank/DDBJ whole genome shotgun (WGS) entry which is preliminary data.</text>
</comment>
<keyword evidence="4" id="KW-1185">Reference proteome</keyword>
<dbReference type="EMBL" id="JACEEZ010019919">
    <property type="protein sequence ID" value="KAG0715199.1"/>
    <property type="molecule type" value="Genomic_DNA"/>
</dbReference>
<evidence type="ECO:0000259" key="2">
    <source>
        <dbReference type="Pfam" id="PF25273"/>
    </source>
</evidence>
<reference evidence="3" key="1">
    <citation type="submission" date="2020-07" db="EMBL/GenBank/DDBJ databases">
        <title>The High-quality genome of the commercially important snow crab, Chionoecetes opilio.</title>
        <authorList>
            <person name="Jeong J.-H."/>
            <person name="Ryu S."/>
        </authorList>
    </citation>
    <scope>NUCLEOTIDE SEQUENCE</scope>
    <source>
        <strain evidence="3">MADBK_172401_WGS</strain>
        <tissue evidence="3">Digestive gland</tissue>
    </source>
</reference>
<dbReference type="OrthoDB" id="8016451at2759"/>
<protein>
    <recommendedName>
        <fullName evidence="2">DUF7869 domain-containing protein</fullName>
    </recommendedName>
</protein>
<feature type="domain" description="DUF7869" evidence="2">
    <location>
        <begin position="398"/>
        <end position="534"/>
    </location>
</feature>
<evidence type="ECO:0000256" key="1">
    <source>
        <dbReference type="SAM" id="MobiDB-lite"/>
    </source>
</evidence>
<proteinExistence type="predicted"/>
<feature type="region of interest" description="Disordered" evidence="1">
    <location>
        <begin position="58"/>
        <end position="77"/>
    </location>
</feature>
<evidence type="ECO:0000313" key="4">
    <source>
        <dbReference type="Proteomes" id="UP000770661"/>
    </source>
</evidence>